<proteinExistence type="inferred from homology"/>
<protein>
    <submittedName>
        <fullName evidence="7">Thiosulfate-binding protein</fullName>
    </submittedName>
</protein>
<keyword evidence="5" id="KW-0574">Periplasm</keyword>
<evidence type="ECO:0000256" key="4">
    <source>
        <dbReference type="ARBA" id="ARBA00022729"/>
    </source>
</evidence>
<dbReference type="EMBL" id="LR134190">
    <property type="protein sequence ID" value="VEB56221.1"/>
    <property type="molecule type" value="Genomic_DNA"/>
</dbReference>
<evidence type="ECO:0000256" key="3">
    <source>
        <dbReference type="ARBA" id="ARBA00022448"/>
    </source>
</evidence>
<dbReference type="PANTHER" id="PTHR30368">
    <property type="entry name" value="SULFATE-BINDING PROTEIN"/>
    <property type="match status" value="1"/>
</dbReference>
<dbReference type="GO" id="GO:0042597">
    <property type="term" value="C:periplasmic space"/>
    <property type="evidence" value="ECO:0007669"/>
    <property type="project" value="UniProtKB-SubCell"/>
</dbReference>
<dbReference type="InterPro" id="IPR000957">
    <property type="entry name" value="Sulphate/thiosulphate-bd_CS"/>
</dbReference>
<dbReference type="SUPFAM" id="SSF53850">
    <property type="entry name" value="Periplasmic binding protein-like II"/>
    <property type="match status" value="1"/>
</dbReference>
<keyword evidence="3" id="KW-0813">Transport</keyword>
<dbReference type="Proteomes" id="UP000269208">
    <property type="component" value="Chromosome"/>
</dbReference>
<name>A0A447TYI6_SALET</name>
<feature type="chain" id="PRO_5019430328" evidence="6">
    <location>
        <begin position="26"/>
        <end position="90"/>
    </location>
</feature>
<dbReference type="GO" id="GO:0140104">
    <property type="term" value="F:molecular carrier activity"/>
    <property type="evidence" value="ECO:0007669"/>
    <property type="project" value="InterPro"/>
</dbReference>
<dbReference type="PROSITE" id="PS00401">
    <property type="entry name" value="PROK_SULFATE_BIND_1"/>
    <property type="match status" value="1"/>
</dbReference>
<dbReference type="PANTHER" id="PTHR30368:SF1">
    <property type="entry name" value="THIOSULFATE-BINDING PROTEIN"/>
    <property type="match status" value="1"/>
</dbReference>
<evidence type="ECO:0000313" key="8">
    <source>
        <dbReference type="Proteomes" id="UP000269208"/>
    </source>
</evidence>
<gene>
    <name evidence="7" type="primary">cysP_1</name>
    <name evidence="7" type="ORF">NCTC6754_04249</name>
</gene>
<dbReference type="GO" id="GO:1902358">
    <property type="term" value="P:sulfate transmembrane transport"/>
    <property type="evidence" value="ECO:0007669"/>
    <property type="project" value="InterPro"/>
</dbReference>
<evidence type="ECO:0000256" key="1">
    <source>
        <dbReference type="ARBA" id="ARBA00004418"/>
    </source>
</evidence>
<feature type="signal peptide" evidence="6">
    <location>
        <begin position="1"/>
        <end position="25"/>
    </location>
</feature>
<evidence type="ECO:0000256" key="2">
    <source>
        <dbReference type="ARBA" id="ARBA00006099"/>
    </source>
</evidence>
<comment type="similarity">
    <text evidence="2">Belongs to the prokaryotic sulfate-binding protein family.</text>
</comment>
<dbReference type="InterPro" id="IPR005669">
    <property type="entry name" value="Thiosulph/SO4-bd"/>
</dbReference>
<organism evidence="7 8">
    <name type="scientific">Salmonella enterica I</name>
    <dbReference type="NCBI Taxonomy" id="59201"/>
    <lineage>
        <taxon>Bacteria</taxon>
        <taxon>Pseudomonadati</taxon>
        <taxon>Pseudomonadota</taxon>
        <taxon>Gammaproteobacteria</taxon>
        <taxon>Enterobacterales</taxon>
        <taxon>Enterobacteriaceae</taxon>
        <taxon>Salmonella</taxon>
    </lineage>
</organism>
<accession>A0A447TYI6</accession>
<reference evidence="7 8" key="1">
    <citation type="submission" date="2018-12" db="EMBL/GenBank/DDBJ databases">
        <authorList>
            <consortium name="Pathogen Informatics"/>
        </authorList>
    </citation>
    <scope>NUCLEOTIDE SEQUENCE [LARGE SCALE GENOMIC DNA]</scope>
    <source>
        <strain evidence="7 8">NCTC6754</strain>
    </source>
</reference>
<evidence type="ECO:0000313" key="7">
    <source>
        <dbReference type="EMBL" id="VEB56221.1"/>
    </source>
</evidence>
<dbReference type="Gene3D" id="3.40.190.10">
    <property type="entry name" value="Periplasmic binding protein-like II"/>
    <property type="match status" value="1"/>
</dbReference>
<sequence length="90" mass="9690">MAVNLLKKRPLTLAAMLLLAGQAQATELLNSSYDVSRELFAALNPPFEQQWAKDNGGDKLTIKQSHAGSSKQALAILQGLKGRTSSPTIR</sequence>
<evidence type="ECO:0000256" key="5">
    <source>
        <dbReference type="ARBA" id="ARBA00022764"/>
    </source>
</evidence>
<keyword evidence="4 6" id="KW-0732">Signal</keyword>
<evidence type="ECO:0000256" key="6">
    <source>
        <dbReference type="SAM" id="SignalP"/>
    </source>
</evidence>
<comment type="subcellular location">
    <subcellularLocation>
        <location evidence="1">Periplasm</location>
    </subcellularLocation>
</comment>
<dbReference type="AlphaFoldDB" id="A0A447TYI6"/>